<dbReference type="RefSeq" id="WP_255711895.1">
    <property type="nucleotide sequence ID" value="NZ_AP023086.1"/>
</dbReference>
<dbReference type="GO" id="GO:0015628">
    <property type="term" value="P:protein secretion by the type II secretion system"/>
    <property type="evidence" value="ECO:0007669"/>
    <property type="project" value="InterPro"/>
</dbReference>
<dbReference type="PRINTS" id="PR00813">
    <property type="entry name" value="BCTERIALGSPG"/>
</dbReference>
<keyword evidence="4" id="KW-1185">Reference proteome</keyword>
<proteinExistence type="predicted"/>
<keyword evidence="1" id="KW-0488">Methylation</keyword>
<evidence type="ECO:0000313" key="4">
    <source>
        <dbReference type="Proteomes" id="UP001320119"/>
    </source>
</evidence>
<reference evidence="3 4" key="1">
    <citation type="journal article" date="2022" name="IScience">
        <title>An ultrasensitive nanofiber-based assay for enzymatic hydrolysis and deep-sea microbial degradation of cellulose.</title>
        <authorList>
            <person name="Tsudome M."/>
            <person name="Tachioka M."/>
            <person name="Miyazaki M."/>
            <person name="Uchimura K."/>
            <person name="Tsuda M."/>
            <person name="Takaki Y."/>
            <person name="Deguchi S."/>
        </authorList>
    </citation>
    <scope>NUCLEOTIDE SEQUENCE [LARGE SCALE GENOMIC DNA]</scope>
    <source>
        <strain evidence="3 4">GE09</strain>
    </source>
</reference>
<sequence length="155" mass="16526">MINQQHKAHGFTLMEMLITIVIVAIMAGIAMASYQSSIIKTKRKAAISTLMEMVSEQEEYFVNNKGYATDLTNLGYANTGASGDPYYIDDNGNSSTSTDGIYKVVFASGATTRAYTLSAEPINGQTKDTQCATISLASTGAQSTSGTETASNCFR</sequence>
<protein>
    <submittedName>
        <fullName evidence="3">Type IV pilus assembly protein PilE</fullName>
    </submittedName>
</protein>
<dbReference type="SUPFAM" id="SSF54523">
    <property type="entry name" value="Pili subunits"/>
    <property type="match status" value="1"/>
</dbReference>
<keyword evidence="2" id="KW-1133">Transmembrane helix</keyword>
<dbReference type="GO" id="GO:0015627">
    <property type="term" value="C:type II protein secretion system complex"/>
    <property type="evidence" value="ECO:0007669"/>
    <property type="project" value="InterPro"/>
</dbReference>
<dbReference type="Pfam" id="PF16732">
    <property type="entry name" value="ComP_DUS"/>
    <property type="match status" value="1"/>
</dbReference>
<evidence type="ECO:0000256" key="1">
    <source>
        <dbReference type="ARBA" id="ARBA00022481"/>
    </source>
</evidence>
<dbReference type="Proteomes" id="UP001320119">
    <property type="component" value="Chromosome"/>
</dbReference>
<name>A0AAN2BJN7_9GAMM</name>
<accession>A0AAN2BJN7</accession>
<gene>
    <name evidence="3" type="ORF">MARGE09_P1326</name>
</gene>
<dbReference type="GO" id="GO:0043683">
    <property type="term" value="P:type IV pilus assembly"/>
    <property type="evidence" value="ECO:0007669"/>
    <property type="project" value="InterPro"/>
</dbReference>
<keyword evidence="2" id="KW-0812">Transmembrane</keyword>
<evidence type="ECO:0000256" key="2">
    <source>
        <dbReference type="SAM" id="Phobius"/>
    </source>
</evidence>
<evidence type="ECO:0000313" key="3">
    <source>
        <dbReference type="EMBL" id="BCD97126.1"/>
    </source>
</evidence>
<dbReference type="NCBIfam" id="TIGR02532">
    <property type="entry name" value="IV_pilin_GFxxxE"/>
    <property type="match status" value="1"/>
</dbReference>
<dbReference type="InterPro" id="IPR045584">
    <property type="entry name" value="Pilin-like"/>
</dbReference>
<dbReference type="EMBL" id="AP023086">
    <property type="protein sequence ID" value="BCD97126.1"/>
    <property type="molecule type" value="Genomic_DNA"/>
</dbReference>
<dbReference type="InterPro" id="IPR000983">
    <property type="entry name" value="Bac_GSPG_pilin"/>
</dbReference>
<feature type="transmembrane region" description="Helical" evidence="2">
    <location>
        <begin position="16"/>
        <end position="34"/>
    </location>
</feature>
<dbReference type="Pfam" id="PF07963">
    <property type="entry name" value="N_methyl"/>
    <property type="match status" value="1"/>
</dbReference>
<dbReference type="InterPro" id="IPR031982">
    <property type="entry name" value="PilE-like"/>
</dbReference>
<dbReference type="AlphaFoldDB" id="A0AAN2BJN7"/>
<dbReference type="InterPro" id="IPR012902">
    <property type="entry name" value="N_methyl_site"/>
</dbReference>
<dbReference type="KEGG" id="marq:MARGE09_P1326"/>
<dbReference type="Gene3D" id="3.30.700.10">
    <property type="entry name" value="Glycoprotein, Type 4 Pilin"/>
    <property type="match status" value="1"/>
</dbReference>
<organism evidence="3 4">
    <name type="scientific">Marinagarivorans cellulosilyticus</name>
    <dbReference type="NCBI Taxonomy" id="2721545"/>
    <lineage>
        <taxon>Bacteria</taxon>
        <taxon>Pseudomonadati</taxon>
        <taxon>Pseudomonadota</taxon>
        <taxon>Gammaproteobacteria</taxon>
        <taxon>Cellvibrionales</taxon>
        <taxon>Cellvibrionaceae</taxon>
        <taxon>Marinagarivorans</taxon>
    </lineage>
</organism>
<keyword evidence="2" id="KW-0472">Membrane</keyword>